<dbReference type="Proteomes" id="UP000003980">
    <property type="component" value="Unassembled WGS sequence"/>
</dbReference>
<dbReference type="InterPro" id="IPR027417">
    <property type="entry name" value="P-loop_NTPase"/>
</dbReference>
<keyword evidence="7" id="KW-1278">Translocase</keyword>
<evidence type="ECO:0000256" key="5">
    <source>
        <dbReference type="ARBA" id="ARBA00022741"/>
    </source>
</evidence>
<protein>
    <submittedName>
        <fullName evidence="10">Oligopeptide/dipeptide ABC transporter, ATP-binding protein</fullName>
    </submittedName>
</protein>
<sequence length="452" mass="50994">MERVKERAKVLEIKDLRVSFHTRRGVFKALRGVDLELYKGEVLGLAGESGSGKSTLGLAIMGLLPRNARVESGEVLLDGSKDVLKMLRDYGSRDVKFDPRKNEKLIKRLNKELREVRGRALAMVFQEPLTSLNPVLQVGYQIAEAVYYHDPMRLVRRAISRNRCTQADLRDLMTTLKTKGEEALIEEVEKRNLRGLEEQILSIWRRQDIHEAKKEKLILSLDKHKLDSKDRLGISIYLRGLQRVPVLGRLAKDALIKEGYRLAVEILTYLGIPHPEKVVRMYPHELSGGMRQRVVIGIAIVNNPEIVIMDEPTSALDVTIQAQILELVSSLKASSNRSFIFISHDLSVLAEVSDRIAIMYAGKIAEVGPVKVIFEEPQHPYTKMLMDAIPTMDKTELKAIPGSVPDMRSPPKGCSFSNRCPFVMPKCKEMEPPMVEVSEGHKVACFLVGERK</sequence>
<dbReference type="PROSITE" id="PS50893">
    <property type="entry name" value="ABC_TRANSPORTER_2"/>
    <property type="match status" value="1"/>
</dbReference>
<dbReference type="OrthoDB" id="18209at2157"/>
<keyword evidence="4" id="KW-0997">Cell inner membrane</keyword>
<gene>
    <name evidence="10" type="ORF">MetMK1DRAFT_00023810</name>
</gene>
<dbReference type="GO" id="GO:0016887">
    <property type="term" value="F:ATP hydrolysis activity"/>
    <property type="evidence" value="ECO:0007669"/>
    <property type="project" value="InterPro"/>
</dbReference>
<evidence type="ECO:0000256" key="8">
    <source>
        <dbReference type="ARBA" id="ARBA00023136"/>
    </source>
</evidence>
<keyword evidence="11" id="KW-1185">Reference proteome</keyword>
<dbReference type="InterPro" id="IPR003593">
    <property type="entry name" value="AAA+_ATPase"/>
</dbReference>
<dbReference type="SUPFAM" id="SSF52540">
    <property type="entry name" value="P-loop containing nucleoside triphosphate hydrolases"/>
    <property type="match status" value="2"/>
</dbReference>
<evidence type="ECO:0000313" key="10">
    <source>
        <dbReference type="EMBL" id="EHP69610.1"/>
    </source>
</evidence>
<evidence type="ECO:0000313" key="11">
    <source>
        <dbReference type="Proteomes" id="UP000003980"/>
    </source>
</evidence>
<dbReference type="AlphaFoldDB" id="H2C733"/>
<keyword evidence="8" id="KW-0472">Membrane</keyword>
<name>H2C733_9CREN</name>
<dbReference type="GO" id="GO:0015833">
    <property type="term" value="P:peptide transport"/>
    <property type="evidence" value="ECO:0007669"/>
    <property type="project" value="InterPro"/>
</dbReference>
<keyword evidence="2" id="KW-0813">Transport</keyword>
<dbReference type="CDD" id="cd03257">
    <property type="entry name" value="ABC_NikE_OppD_transporters"/>
    <property type="match status" value="1"/>
</dbReference>
<dbReference type="NCBIfam" id="TIGR01727">
    <property type="entry name" value="oligo_HPY"/>
    <property type="match status" value="1"/>
</dbReference>
<dbReference type="InterPro" id="IPR013563">
    <property type="entry name" value="Oligopep_ABC_C"/>
</dbReference>
<evidence type="ECO:0000259" key="9">
    <source>
        <dbReference type="PROSITE" id="PS50893"/>
    </source>
</evidence>
<dbReference type="eggNOG" id="arCOG00184">
    <property type="taxonomic scope" value="Archaea"/>
</dbReference>
<proteinExistence type="predicted"/>
<dbReference type="PROSITE" id="PS00211">
    <property type="entry name" value="ABC_TRANSPORTER_1"/>
    <property type="match status" value="1"/>
</dbReference>
<dbReference type="Pfam" id="PF00005">
    <property type="entry name" value="ABC_tran"/>
    <property type="match status" value="1"/>
</dbReference>
<dbReference type="Pfam" id="PF08352">
    <property type="entry name" value="oligo_HPY"/>
    <property type="match status" value="1"/>
</dbReference>
<dbReference type="InterPro" id="IPR050388">
    <property type="entry name" value="ABC_Ni/Peptide_Import"/>
</dbReference>
<evidence type="ECO:0000256" key="7">
    <source>
        <dbReference type="ARBA" id="ARBA00022967"/>
    </source>
</evidence>
<comment type="subcellular location">
    <subcellularLocation>
        <location evidence="1">Cell membrane</location>
        <topology evidence="1">Peripheral membrane protein</topology>
    </subcellularLocation>
</comment>
<feature type="domain" description="ABC transporter" evidence="9">
    <location>
        <begin position="11"/>
        <end position="386"/>
    </location>
</feature>
<organism evidence="10 11">
    <name type="scientific">Metallosphaera yellowstonensis MK1</name>
    <dbReference type="NCBI Taxonomy" id="671065"/>
    <lineage>
        <taxon>Archaea</taxon>
        <taxon>Thermoproteota</taxon>
        <taxon>Thermoprotei</taxon>
        <taxon>Sulfolobales</taxon>
        <taxon>Sulfolobaceae</taxon>
        <taxon>Metallosphaera</taxon>
    </lineage>
</organism>
<dbReference type="SMART" id="SM00382">
    <property type="entry name" value="AAA"/>
    <property type="match status" value="1"/>
</dbReference>
<dbReference type="EMBL" id="JH597768">
    <property type="protein sequence ID" value="EHP69610.1"/>
    <property type="molecule type" value="Genomic_DNA"/>
</dbReference>
<dbReference type="STRING" id="671065.MetMK1DRAFT_00023810"/>
<dbReference type="PANTHER" id="PTHR43297">
    <property type="entry name" value="OLIGOPEPTIDE TRANSPORT ATP-BINDING PROTEIN APPD"/>
    <property type="match status" value="1"/>
</dbReference>
<dbReference type="InterPro" id="IPR017871">
    <property type="entry name" value="ABC_transporter-like_CS"/>
</dbReference>
<evidence type="ECO:0000256" key="2">
    <source>
        <dbReference type="ARBA" id="ARBA00022448"/>
    </source>
</evidence>
<dbReference type="PANTHER" id="PTHR43297:SF14">
    <property type="entry name" value="ATPASE AAA-TYPE CORE DOMAIN-CONTAINING PROTEIN"/>
    <property type="match status" value="1"/>
</dbReference>
<dbReference type="GO" id="GO:0005524">
    <property type="term" value="F:ATP binding"/>
    <property type="evidence" value="ECO:0007669"/>
    <property type="project" value="UniProtKB-KW"/>
</dbReference>
<reference evidence="10 11" key="1">
    <citation type="submission" date="2012-01" db="EMBL/GenBank/DDBJ databases">
        <title>Improved High-Quality Draft sequence of Metallosphaera yellowstonensis MK1.</title>
        <authorList>
            <consortium name="US DOE Joint Genome Institute"/>
            <person name="Lucas S."/>
            <person name="Han J."/>
            <person name="Cheng J.-F."/>
            <person name="Goodwin L."/>
            <person name="Pitluck S."/>
            <person name="Peters L."/>
            <person name="Teshima H."/>
            <person name="Detter J.C."/>
            <person name="Han C."/>
            <person name="Tapia R."/>
            <person name="Land M."/>
            <person name="Hauser L."/>
            <person name="Kyrpides N."/>
            <person name="Kozubal M."/>
            <person name="Macur R.E."/>
            <person name="Jay Z."/>
            <person name="Inskeep W."/>
            <person name="Woyke T."/>
        </authorList>
    </citation>
    <scope>NUCLEOTIDE SEQUENCE [LARGE SCALE GENOMIC DNA]</scope>
    <source>
        <strain evidence="10 11">MK1</strain>
    </source>
</reference>
<dbReference type="InterPro" id="IPR003439">
    <property type="entry name" value="ABC_transporter-like_ATP-bd"/>
</dbReference>
<evidence type="ECO:0000256" key="6">
    <source>
        <dbReference type="ARBA" id="ARBA00022840"/>
    </source>
</evidence>
<keyword evidence="6 10" id="KW-0067">ATP-binding</keyword>
<evidence type="ECO:0000256" key="3">
    <source>
        <dbReference type="ARBA" id="ARBA00022475"/>
    </source>
</evidence>
<keyword evidence="3" id="KW-1003">Cell membrane</keyword>
<evidence type="ECO:0000256" key="4">
    <source>
        <dbReference type="ARBA" id="ARBA00022519"/>
    </source>
</evidence>
<keyword evidence="5" id="KW-0547">Nucleotide-binding</keyword>
<dbReference type="HOGENOM" id="CLU_000604_1_23_2"/>
<dbReference type="GO" id="GO:0005886">
    <property type="term" value="C:plasma membrane"/>
    <property type="evidence" value="ECO:0007669"/>
    <property type="project" value="UniProtKB-SubCell"/>
</dbReference>
<dbReference type="Gene3D" id="3.40.50.300">
    <property type="entry name" value="P-loop containing nucleotide triphosphate hydrolases"/>
    <property type="match status" value="1"/>
</dbReference>
<evidence type="ECO:0000256" key="1">
    <source>
        <dbReference type="ARBA" id="ARBA00004202"/>
    </source>
</evidence>
<dbReference type="RefSeq" id="WP_009073840.1">
    <property type="nucleotide sequence ID" value="NZ_JH597768.1"/>
</dbReference>
<accession>H2C733</accession>